<dbReference type="AlphaFoldDB" id="A0A401XJ79"/>
<evidence type="ECO:0000313" key="2">
    <source>
        <dbReference type="Proteomes" id="UP000286715"/>
    </source>
</evidence>
<reference evidence="1 2" key="1">
    <citation type="submission" date="2018-11" db="EMBL/GenBank/DDBJ databases">
        <title>Schleiferia aggregans sp. nov., a moderately thermophilic heterotrophic bacterium isolated from microbial mats at a terrestrial hot spring.</title>
        <authorList>
            <person name="Iino T."/>
            <person name="Ohkuma M."/>
            <person name="Haruta S."/>
        </authorList>
    </citation>
    <scope>NUCLEOTIDE SEQUENCE [LARGE SCALE GENOMIC DNA]</scope>
    <source>
        <strain evidence="1 2">LA</strain>
    </source>
</reference>
<dbReference type="SUPFAM" id="SSF56935">
    <property type="entry name" value="Porins"/>
    <property type="match status" value="1"/>
</dbReference>
<gene>
    <name evidence="1" type="ORF">JCM31826_05160</name>
</gene>
<accession>A0A401XJ79</accession>
<sequence length="243" mass="26735">MRSLGLAGVSSVLVDGFSVINNSAGLAYLSQSSVAVSVQNRFGINDLNIFHLSGQYRLRGDQAIGLALASTGIEGFRENHVTAGYGLKLMNAFSIGVKLNLTNYHLAERGNLFRAHADLGAMYQVNNRLKLGLVFFNPFQITRLREYDEYFPTGVSFGASYLVGNGLGLYSEVSKTELSPMQFKIGIEWHWLEQLWLRTGYSHTNSAFSLGVGIHRKYLTANFSFVHMALPGGVSGADFGYSW</sequence>
<keyword evidence="2" id="KW-1185">Reference proteome</keyword>
<protein>
    <recommendedName>
        <fullName evidence="3">DUF5723 domain-containing protein</fullName>
    </recommendedName>
</protein>
<evidence type="ECO:0008006" key="3">
    <source>
        <dbReference type="Google" id="ProtNLM"/>
    </source>
</evidence>
<proteinExistence type="predicted"/>
<dbReference type="Proteomes" id="UP000286715">
    <property type="component" value="Unassembled WGS sequence"/>
</dbReference>
<organism evidence="1 2">
    <name type="scientific">Thermaurantimonas aggregans</name>
    <dbReference type="NCBI Taxonomy" id="2173829"/>
    <lineage>
        <taxon>Bacteria</taxon>
        <taxon>Pseudomonadati</taxon>
        <taxon>Bacteroidota</taxon>
        <taxon>Flavobacteriia</taxon>
        <taxon>Flavobacteriales</taxon>
        <taxon>Schleiferiaceae</taxon>
        <taxon>Thermaurantimonas</taxon>
    </lineage>
</organism>
<dbReference type="Gene3D" id="2.40.160.60">
    <property type="entry name" value="Outer membrane protein transport protein (OMPP1/FadL/TodX)"/>
    <property type="match status" value="1"/>
</dbReference>
<name>A0A401XJ79_9FLAO</name>
<dbReference type="EMBL" id="BHZE01000003">
    <property type="protein sequence ID" value="GCD77034.1"/>
    <property type="molecule type" value="Genomic_DNA"/>
</dbReference>
<evidence type="ECO:0000313" key="1">
    <source>
        <dbReference type="EMBL" id="GCD77034.1"/>
    </source>
</evidence>
<comment type="caution">
    <text evidence="1">The sequence shown here is derived from an EMBL/GenBank/DDBJ whole genome shotgun (WGS) entry which is preliminary data.</text>
</comment>